<comment type="caution">
    <text evidence="2">The sequence shown here is derived from an EMBL/GenBank/DDBJ whole genome shotgun (WGS) entry which is preliminary data.</text>
</comment>
<proteinExistence type="predicted"/>
<reference evidence="2 3" key="1">
    <citation type="submission" date="2020-10" db="EMBL/GenBank/DDBJ databases">
        <title>ChiBAC.</title>
        <authorList>
            <person name="Zenner C."/>
            <person name="Hitch T.C.A."/>
            <person name="Clavel T."/>
        </authorList>
    </citation>
    <scope>NUCLEOTIDE SEQUENCE [LARGE SCALE GENOMIC DNA]</scope>
    <source>
        <strain evidence="2 3">DSM 109015</strain>
    </source>
</reference>
<accession>A0ABR9R3Y2</accession>
<dbReference type="Proteomes" id="UP000768567">
    <property type="component" value="Unassembled WGS sequence"/>
</dbReference>
<dbReference type="CDD" id="cd03801">
    <property type="entry name" value="GT4_PimA-like"/>
    <property type="match status" value="1"/>
</dbReference>
<dbReference type="Pfam" id="PF13439">
    <property type="entry name" value="Glyco_transf_4"/>
    <property type="match status" value="1"/>
</dbReference>
<evidence type="ECO:0000313" key="2">
    <source>
        <dbReference type="EMBL" id="MBE5037838.1"/>
    </source>
</evidence>
<dbReference type="PANTHER" id="PTHR45947:SF13">
    <property type="entry name" value="TRANSFERASE"/>
    <property type="match status" value="1"/>
</dbReference>
<gene>
    <name evidence="2" type="ORF">INF35_08580</name>
</gene>
<name>A0ABR9R3Y2_9FIRM</name>
<dbReference type="RefSeq" id="WP_193501487.1">
    <property type="nucleotide sequence ID" value="NZ_JADCKC010000002.1"/>
</dbReference>
<evidence type="ECO:0000259" key="1">
    <source>
        <dbReference type="Pfam" id="PF13439"/>
    </source>
</evidence>
<dbReference type="Pfam" id="PF13692">
    <property type="entry name" value="Glyco_trans_1_4"/>
    <property type="match status" value="1"/>
</dbReference>
<dbReference type="Gene3D" id="3.40.50.2000">
    <property type="entry name" value="Glycogen Phosphorylase B"/>
    <property type="match status" value="2"/>
</dbReference>
<dbReference type="InterPro" id="IPR050194">
    <property type="entry name" value="Glycosyltransferase_grp1"/>
</dbReference>
<dbReference type="SUPFAM" id="SSF53756">
    <property type="entry name" value="UDP-Glycosyltransferase/glycogen phosphorylase"/>
    <property type="match status" value="1"/>
</dbReference>
<dbReference type="InterPro" id="IPR028098">
    <property type="entry name" value="Glyco_trans_4-like_N"/>
</dbReference>
<evidence type="ECO:0000313" key="3">
    <source>
        <dbReference type="Proteomes" id="UP000768567"/>
    </source>
</evidence>
<protein>
    <submittedName>
        <fullName evidence="2">Glycosyltransferase family 4 protein</fullName>
    </submittedName>
</protein>
<dbReference type="EMBL" id="JADCKC010000002">
    <property type="protein sequence ID" value="MBE5037838.1"/>
    <property type="molecule type" value="Genomic_DNA"/>
</dbReference>
<organism evidence="2 3">
    <name type="scientific">Gemmiger gallinarum</name>
    <dbReference type="NCBI Taxonomy" id="2779354"/>
    <lineage>
        <taxon>Bacteria</taxon>
        <taxon>Bacillati</taxon>
        <taxon>Bacillota</taxon>
        <taxon>Clostridia</taxon>
        <taxon>Eubacteriales</taxon>
        <taxon>Gemmiger</taxon>
    </lineage>
</organism>
<feature type="domain" description="Glycosyltransferase subfamily 4-like N-terminal" evidence="1">
    <location>
        <begin position="30"/>
        <end position="117"/>
    </location>
</feature>
<sequence length="406" mass="44488">MSQPAPRRILLIHTRYRLPGGEDAVFDAERALLEQHGHTVFVYERSNHEADGLWQKLLLPLRAVFSFKAMGEVRALIRKEQIDLVHVHNTLLVTSPSVFWACRKEGVPVVQTLHNFRLFCPNGVLLRQGKVCEDCPHHSLFCAVRHACYRGSRAQSLVCAAVYAFHRLLGTYRQVFLITPTEFDRDKLLEFNALHPVFDPARLFVKANPVSVTLPEGAPLPFSARKNQVVYAGRLEELKGLLTVLEAWRQLEQTPGAPRLILVGDGPLEARARELAGPNVEFAGRLAPKDLHALMAQSMAVVAASLCYESFALVPAEAHLVGTPVLASALGNVGASVTEGADGLTFAPGDAADLARAVLALPEALAAMDPDAIRRAALEKTGGGPQADYRRLADIYARVLARDSRR</sequence>
<dbReference type="PANTHER" id="PTHR45947">
    <property type="entry name" value="SULFOQUINOVOSYL TRANSFERASE SQD2"/>
    <property type="match status" value="1"/>
</dbReference>
<keyword evidence="3" id="KW-1185">Reference proteome</keyword>